<keyword evidence="3" id="KW-1185">Reference proteome</keyword>
<sequence length="137" mass="14249">MELDCWRKNGVASQLDIGICPCPLGLELPPPPSIIGSSSVSTLVVPKLEELLREDDGGGGGGDDEEYNSPNKMRIEEMRKVGKGQGHGPPCTAAQSGVQSNNGGTTLTTTTAGAATSRLHSPPGPAASRAPRAHHRW</sequence>
<evidence type="ECO:0000313" key="3">
    <source>
        <dbReference type="Proteomes" id="UP000006591"/>
    </source>
</evidence>
<dbReference type="AlphaFoldDB" id="A0A0E0IDZ6"/>
<organism evidence="2">
    <name type="scientific">Oryza nivara</name>
    <name type="common">Indian wild rice</name>
    <name type="synonym">Oryza sativa f. spontanea</name>
    <dbReference type="NCBI Taxonomy" id="4536"/>
    <lineage>
        <taxon>Eukaryota</taxon>
        <taxon>Viridiplantae</taxon>
        <taxon>Streptophyta</taxon>
        <taxon>Embryophyta</taxon>
        <taxon>Tracheophyta</taxon>
        <taxon>Spermatophyta</taxon>
        <taxon>Magnoliopsida</taxon>
        <taxon>Liliopsida</taxon>
        <taxon>Poales</taxon>
        <taxon>Poaceae</taxon>
        <taxon>BOP clade</taxon>
        <taxon>Oryzoideae</taxon>
        <taxon>Oryzeae</taxon>
        <taxon>Oryzinae</taxon>
        <taxon>Oryza</taxon>
    </lineage>
</organism>
<proteinExistence type="predicted"/>
<dbReference type="HOGENOM" id="CLU_1868424_0_0_1"/>
<accession>A0A0E0IDZ6</accession>
<reference evidence="2" key="1">
    <citation type="submission" date="2015-04" db="UniProtKB">
        <authorList>
            <consortium name="EnsemblPlants"/>
        </authorList>
    </citation>
    <scope>IDENTIFICATION</scope>
    <source>
        <strain evidence="2">SL10</strain>
    </source>
</reference>
<dbReference type="Gramene" id="ONIVA08G21810.1">
    <property type="protein sequence ID" value="ONIVA08G21810.1"/>
    <property type="gene ID" value="ONIVA08G21810"/>
</dbReference>
<feature type="compositionally biased region" description="Low complexity" evidence="1">
    <location>
        <begin position="103"/>
        <end position="116"/>
    </location>
</feature>
<reference evidence="2" key="2">
    <citation type="submission" date="2018-04" db="EMBL/GenBank/DDBJ databases">
        <title>OnivRS2 (Oryza nivara Reference Sequence Version 2).</title>
        <authorList>
            <person name="Zhang J."/>
            <person name="Kudrna D."/>
            <person name="Lee S."/>
            <person name="Talag J."/>
            <person name="Rajasekar S."/>
            <person name="Welchert J."/>
            <person name="Hsing Y.-I."/>
            <person name="Wing R.A."/>
        </authorList>
    </citation>
    <scope>NUCLEOTIDE SEQUENCE [LARGE SCALE GENOMIC DNA]</scope>
    <source>
        <strain evidence="2">SL10</strain>
    </source>
</reference>
<evidence type="ECO:0000313" key="2">
    <source>
        <dbReference type="EnsemblPlants" id="ONIVA08G21810.1"/>
    </source>
</evidence>
<evidence type="ECO:0000256" key="1">
    <source>
        <dbReference type="SAM" id="MobiDB-lite"/>
    </source>
</evidence>
<feature type="compositionally biased region" description="Polar residues" evidence="1">
    <location>
        <begin position="93"/>
        <end position="102"/>
    </location>
</feature>
<name>A0A0E0IDZ6_ORYNI</name>
<dbReference type="Proteomes" id="UP000006591">
    <property type="component" value="Chromosome 8"/>
</dbReference>
<protein>
    <submittedName>
        <fullName evidence="2">Uncharacterized protein</fullName>
    </submittedName>
</protein>
<feature type="region of interest" description="Disordered" evidence="1">
    <location>
        <begin position="81"/>
        <end position="137"/>
    </location>
</feature>
<dbReference type="EnsemblPlants" id="ONIVA08G21810.1">
    <property type="protein sequence ID" value="ONIVA08G21810.1"/>
    <property type="gene ID" value="ONIVA08G21810"/>
</dbReference>